<evidence type="ECO:0000256" key="6">
    <source>
        <dbReference type="ARBA" id="ARBA00022741"/>
    </source>
</evidence>
<dbReference type="Proteomes" id="UP000034732">
    <property type="component" value="Unassembled WGS sequence"/>
</dbReference>
<dbReference type="GO" id="GO:0046872">
    <property type="term" value="F:metal ion binding"/>
    <property type="evidence" value="ECO:0007669"/>
    <property type="project" value="UniProtKB-KW"/>
</dbReference>
<evidence type="ECO:0000256" key="7">
    <source>
        <dbReference type="ARBA" id="ARBA00022833"/>
    </source>
</evidence>
<comment type="caution">
    <text evidence="13">Lacks conserved residue(s) required for the propagation of feature annotation.</text>
</comment>
<comment type="subcellular location">
    <subcellularLocation>
        <location evidence="13">Cytoplasm</location>
    </subcellularLocation>
</comment>
<dbReference type="NCBIfam" id="TIGR00418">
    <property type="entry name" value="thrS"/>
    <property type="match status" value="1"/>
</dbReference>
<comment type="catalytic activity">
    <reaction evidence="12 13">
        <text>tRNA(Thr) + L-threonine + ATP = L-threonyl-tRNA(Thr) + AMP + diphosphate + H(+)</text>
        <dbReference type="Rhea" id="RHEA:24624"/>
        <dbReference type="Rhea" id="RHEA-COMP:9670"/>
        <dbReference type="Rhea" id="RHEA-COMP:9704"/>
        <dbReference type="ChEBI" id="CHEBI:15378"/>
        <dbReference type="ChEBI" id="CHEBI:30616"/>
        <dbReference type="ChEBI" id="CHEBI:33019"/>
        <dbReference type="ChEBI" id="CHEBI:57926"/>
        <dbReference type="ChEBI" id="CHEBI:78442"/>
        <dbReference type="ChEBI" id="CHEBI:78534"/>
        <dbReference type="ChEBI" id="CHEBI:456215"/>
        <dbReference type="EC" id="6.1.1.3"/>
    </reaction>
</comment>
<dbReference type="InterPro" id="IPR045864">
    <property type="entry name" value="aa-tRNA-synth_II/BPL/LPL"/>
</dbReference>
<keyword evidence="6 13" id="KW-0547">Nucleotide-binding</keyword>
<accession>A0A0G1S908</accession>
<evidence type="ECO:0000256" key="2">
    <source>
        <dbReference type="ARBA" id="ARBA00022490"/>
    </source>
</evidence>
<evidence type="ECO:0000256" key="4">
    <source>
        <dbReference type="ARBA" id="ARBA00022598"/>
    </source>
</evidence>
<reference evidence="15 16" key="1">
    <citation type="journal article" date="2015" name="Nature">
        <title>rRNA introns, odd ribosomes, and small enigmatic genomes across a large radiation of phyla.</title>
        <authorList>
            <person name="Brown C.T."/>
            <person name="Hug L.A."/>
            <person name="Thomas B.C."/>
            <person name="Sharon I."/>
            <person name="Castelle C.J."/>
            <person name="Singh A."/>
            <person name="Wilkins M.J."/>
            <person name="Williams K.H."/>
            <person name="Banfield J.F."/>
        </authorList>
    </citation>
    <scope>NUCLEOTIDE SEQUENCE [LARGE SCALE GENOMIC DNA]</scope>
</reference>
<dbReference type="SUPFAM" id="SSF55186">
    <property type="entry name" value="ThrRS/AlaRS common domain"/>
    <property type="match status" value="1"/>
</dbReference>
<dbReference type="FunFam" id="3.40.50.800:FF:000001">
    <property type="entry name" value="Threonine--tRNA ligase"/>
    <property type="match status" value="1"/>
</dbReference>
<dbReference type="FunFam" id="3.30.980.10:FF:000005">
    <property type="entry name" value="Threonyl-tRNA synthetase, mitochondrial"/>
    <property type="match status" value="1"/>
</dbReference>
<feature type="domain" description="Aminoacyl-transfer RNA synthetases class-II family profile" evidence="14">
    <location>
        <begin position="192"/>
        <end position="491"/>
    </location>
</feature>
<dbReference type="GO" id="GO:0005524">
    <property type="term" value="F:ATP binding"/>
    <property type="evidence" value="ECO:0007669"/>
    <property type="project" value="UniProtKB-UniRule"/>
</dbReference>
<organism evidence="15 16">
    <name type="scientific">candidate division WWE3 bacterium GW2011_GWA1_46_21</name>
    <dbReference type="NCBI Taxonomy" id="1619107"/>
    <lineage>
        <taxon>Bacteria</taxon>
        <taxon>Katanobacteria</taxon>
    </lineage>
</organism>
<comment type="subunit">
    <text evidence="13">Homodimer.</text>
</comment>
<dbReference type="GO" id="GO:0000049">
    <property type="term" value="F:tRNA binding"/>
    <property type="evidence" value="ECO:0007669"/>
    <property type="project" value="UniProtKB-KW"/>
</dbReference>
<dbReference type="Pfam" id="PF07973">
    <property type="entry name" value="tRNA_SAD"/>
    <property type="match status" value="1"/>
</dbReference>
<evidence type="ECO:0000256" key="9">
    <source>
        <dbReference type="ARBA" id="ARBA00022884"/>
    </source>
</evidence>
<keyword evidence="3 13" id="KW-0820">tRNA-binding</keyword>
<gene>
    <name evidence="13" type="primary">thrS</name>
    <name evidence="15" type="ORF">UX44_C0031G0003</name>
</gene>
<dbReference type="PROSITE" id="PS50862">
    <property type="entry name" value="AA_TRNA_LIGASE_II"/>
    <property type="match status" value="1"/>
</dbReference>
<keyword evidence="11 13" id="KW-0030">Aminoacyl-tRNA synthetase</keyword>
<dbReference type="InterPro" id="IPR036621">
    <property type="entry name" value="Anticodon-bd_dom_sf"/>
</dbReference>
<dbReference type="InterPro" id="IPR002314">
    <property type="entry name" value="aa-tRNA-synt_IIb"/>
</dbReference>
<keyword evidence="8 13" id="KW-0067">ATP-binding</keyword>
<dbReference type="Gene3D" id="3.40.50.800">
    <property type="entry name" value="Anticodon-binding domain"/>
    <property type="match status" value="1"/>
</dbReference>
<comment type="cofactor">
    <cofactor evidence="13">
        <name>Zn(2+)</name>
        <dbReference type="ChEBI" id="CHEBI:29105"/>
    </cofactor>
    <text evidence="13">Binds 1 zinc ion per subunit.</text>
</comment>
<dbReference type="InterPro" id="IPR002320">
    <property type="entry name" value="Thr-tRNA-ligase_IIa"/>
</dbReference>
<feature type="binding site" evidence="13">
    <location>
        <position position="285"/>
    </location>
    <ligand>
        <name>Zn(2+)</name>
        <dbReference type="ChEBI" id="CHEBI:29105"/>
        <note>catalytic</note>
    </ligand>
</feature>
<keyword evidence="2 13" id="KW-0963">Cytoplasm</keyword>
<dbReference type="FunFam" id="3.30.930.10:FF:000002">
    <property type="entry name" value="Threonine--tRNA ligase"/>
    <property type="match status" value="1"/>
</dbReference>
<dbReference type="EC" id="6.1.1.3" evidence="13"/>
<sequence length="599" mass="68211">MGKVIEKLKDDPLMPLRHSAEHVLHMAMQELYPSLKKVMGPPIENGYYLDFDLDEKVSAEYFPKIEARMQEIVDANLPIKRHESSFEEASQIFKDNPYKLATLAEIKDRGEEVTLYSMGDEGGTHHEVDLCAGPHVKSTGGVKAFKLLSVAGAYYKGSEKNKMLQRIYGTAFDSKENLDEYLKNLEEAKNRDHRKLGKDLELFTFSEEVGPGLPLWMPKGNVIREELENWAKETEKDRGYARVATPHIAKHTLFEISGHLPYYKADMYSPMDIDGEEYYLKGMNCPHHHMIYKAKPRSYKELPLRFSEYGMVYRYEDSGSLFGLMRVRALQQNDAHIYCTQEQAVDEFLAVLKLHEYYYNILGLTKDDYFIAVGLPDPAKKDKYHGDIQTWKKAEDMMRKACEMSGIRTVDDIGGAAFYGPKTDFTVTSSVGREFAISTNQLDLFMPQRFNLEYTAPDGSKKLVAVIHRAPLGSHERFVGFLIEHFAGAFPVWLSPVQATIIPISQKHTDYAQSLASQMKAQNLRTEVDNRDETMQAKIRDAQLQKVPYMLIVGDREVQNAEVSVRLRGGKDLGAKPAAEAIAKLKKVYNDKSLEVWPS</sequence>
<dbReference type="InterPro" id="IPR006195">
    <property type="entry name" value="aa-tRNA-synth_II"/>
</dbReference>
<feature type="binding site" evidence="13">
    <location>
        <position position="468"/>
    </location>
    <ligand>
        <name>Zn(2+)</name>
        <dbReference type="ChEBI" id="CHEBI:29105"/>
        <note>catalytic</note>
    </ligand>
</feature>
<evidence type="ECO:0000259" key="14">
    <source>
        <dbReference type="PROSITE" id="PS50862"/>
    </source>
</evidence>
<dbReference type="SUPFAM" id="SSF55681">
    <property type="entry name" value="Class II aaRS and biotin synthetases"/>
    <property type="match status" value="1"/>
</dbReference>
<keyword evidence="4 13" id="KW-0436">Ligase</keyword>
<dbReference type="InterPro" id="IPR047246">
    <property type="entry name" value="ThrRS_anticodon"/>
</dbReference>
<dbReference type="PANTHER" id="PTHR11451:SF44">
    <property type="entry name" value="THREONINE--TRNA LIGASE, CHLOROPLASTIC_MITOCHONDRIAL 2"/>
    <property type="match status" value="1"/>
</dbReference>
<dbReference type="Pfam" id="PF03129">
    <property type="entry name" value="HGTP_anticodon"/>
    <property type="match status" value="1"/>
</dbReference>
<evidence type="ECO:0000256" key="3">
    <source>
        <dbReference type="ARBA" id="ARBA00022555"/>
    </source>
</evidence>
<evidence type="ECO:0000256" key="10">
    <source>
        <dbReference type="ARBA" id="ARBA00022917"/>
    </source>
</evidence>
<dbReference type="CDD" id="cd00771">
    <property type="entry name" value="ThrRS_core"/>
    <property type="match status" value="1"/>
</dbReference>
<protein>
    <recommendedName>
        <fullName evidence="13">Threonine--tRNA ligase</fullName>
        <ecNumber evidence="13">6.1.1.3</ecNumber>
    </recommendedName>
    <alternativeName>
        <fullName evidence="13">Threonyl-tRNA synthetase</fullName>
        <shortName evidence="13">ThrRS</shortName>
    </alternativeName>
</protein>
<evidence type="ECO:0000256" key="12">
    <source>
        <dbReference type="ARBA" id="ARBA00049515"/>
    </source>
</evidence>
<evidence type="ECO:0000313" key="16">
    <source>
        <dbReference type="Proteomes" id="UP000034732"/>
    </source>
</evidence>
<dbReference type="EMBL" id="LCMF01000031">
    <property type="protein sequence ID" value="KKU29770.1"/>
    <property type="molecule type" value="Genomic_DNA"/>
</dbReference>
<keyword evidence="9 13" id="KW-0694">RNA-binding</keyword>
<name>A0A0G1S908_UNCKA</name>
<feature type="binding site" evidence="13">
    <location>
        <position position="336"/>
    </location>
    <ligand>
        <name>Zn(2+)</name>
        <dbReference type="ChEBI" id="CHEBI:29105"/>
        <note>catalytic</note>
    </ligand>
</feature>
<dbReference type="GO" id="GO:0006435">
    <property type="term" value="P:threonyl-tRNA aminoacylation"/>
    <property type="evidence" value="ECO:0007669"/>
    <property type="project" value="UniProtKB-UniRule"/>
</dbReference>
<dbReference type="PRINTS" id="PR01047">
    <property type="entry name" value="TRNASYNTHTHR"/>
</dbReference>
<evidence type="ECO:0000256" key="11">
    <source>
        <dbReference type="ARBA" id="ARBA00023146"/>
    </source>
</evidence>
<comment type="similarity">
    <text evidence="1 13">Belongs to the class-II aminoacyl-tRNA synthetase family.</text>
</comment>
<dbReference type="InterPro" id="IPR012947">
    <property type="entry name" value="tRNA_SAD"/>
</dbReference>
<proteinExistence type="inferred from homology"/>
<dbReference type="SMART" id="SM00863">
    <property type="entry name" value="tRNA_SAD"/>
    <property type="match status" value="1"/>
</dbReference>
<dbReference type="Gene3D" id="3.30.980.10">
    <property type="entry name" value="Threonyl-trna Synthetase, Chain A, domain 2"/>
    <property type="match status" value="1"/>
</dbReference>
<keyword evidence="5 13" id="KW-0479">Metal-binding</keyword>
<evidence type="ECO:0000313" key="15">
    <source>
        <dbReference type="EMBL" id="KKU29770.1"/>
    </source>
</evidence>
<evidence type="ECO:0000256" key="1">
    <source>
        <dbReference type="ARBA" id="ARBA00008226"/>
    </source>
</evidence>
<dbReference type="Pfam" id="PF00587">
    <property type="entry name" value="tRNA-synt_2b"/>
    <property type="match status" value="1"/>
</dbReference>
<dbReference type="Gene3D" id="3.30.930.10">
    <property type="entry name" value="Bira Bifunctional Protein, Domain 2"/>
    <property type="match status" value="1"/>
</dbReference>
<evidence type="ECO:0000256" key="5">
    <source>
        <dbReference type="ARBA" id="ARBA00022723"/>
    </source>
</evidence>
<comment type="caution">
    <text evidence="15">The sequence shown here is derived from an EMBL/GenBank/DDBJ whole genome shotgun (WGS) entry which is preliminary data.</text>
</comment>
<dbReference type="HAMAP" id="MF_00184">
    <property type="entry name" value="Thr_tRNA_synth"/>
    <property type="match status" value="1"/>
</dbReference>
<dbReference type="PANTHER" id="PTHR11451">
    <property type="entry name" value="THREONINE-TRNA LIGASE"/>
    <property type="match status" value="1"/>
</dbReference>
<dbReference type="GO" id="GO:0004829">
    <property type="term" value="F:threonine-tRNA ligase activity"/>
    <property type="evidence" value="ECO:0007669"/>
    <property type="project" value="UniProtKB-UniRule"/>
</dbReference>
<keyword evidence="7 13" id="KW-0862">Zinc</keyword>
<dbReference type="InterPro" id="IPR018163">
    <property type="entry name" value="Thr/Ala-tRNA-synth_IIc_edit"/>
</dbReference>
<evidence type="ECO:0000256" key="8">
    <source>
        <dbReference type="ARBA" id="ARBA00022840"/>
    </source>
</evidence>
<dbReference type="InterPro" id="IPR033728">
    <property type="entry name" value="ThrRS_core"/>
</dbReference>
<keyword evidence="10 13" id="KW-0648">Protein biosynthesis</keyword>
<dbReference type="PATRIC" id="fig|1619107.3.peg.486"/>
<dbReference type="CDD" id="cd00860">
    <property type="entry name" value="ThrRS_anticodon"/>
    <property type="match status" value="1"/>
</dbReference>
<dbReference type="GO" id="GO:0005737">
    <property type="term" value="C:cytoplasm"/>
    <property type="evidence" value="ECO:0007669"/>
    <property type="project" value="UniProtKB-SubCell"/>
</dbReference>
<dbReference type="InterPro" id="IPR004154">
    <property type="entry name" value="Anticodon-bd"/>
</dbReference>
<dbReference type="AlphaFoldDB" id="A0A0G1S908"/>
<evidence type="ECO:0000256" key="13">
    <source>
        <dbReference type="HAMAP-Rule" id="MF_00184"/>
    </source>
</evidence>
<dbReference type="SUPFAM" id="SSF52954">
    <property type="entry name" value="Class II aaRS ABD-related"/>
    <property type="match status" value="1"/>
</dbReference>